<accession>E6ZK93</accession>
<feature type="region of interest" description="Disordered" evidence="1">
    <location>
        <begin position="289"/>
        <end position="314"/>
    </location>
</feature>
<feature type="compositionally biased region" description="Pro residues" evidence="1">
    <location>
        <begin position="191"/>
        <end position="203"/>
    </location>
</feature>
<reference evidence="2 3" key="1">
    <citation type="journal article" date="2010" name="Science">
        <title>Pathogenicity determinants in smut fungi revealed by genome comparison.</title>
        <authorList>
            <person name="Schirawski J."/>
            <person name="Mannhaupt G."/>
            <person name="Muench K."/>
            <person name="Brefort T."/>
            <person name="Schipper K."/>
            <person name="Doehlemann G."/>
            <person name="Di Stasio M."/>
            <person name="Roessel N."/>
            <person name="Mendoza-Mendoza A."/>
            <person name="Pester D."/>
            <person name="Mueller O."/>
            <person name="Winterberg B."/>
            <person name="Meyer E."/>
            <person name="Ghareeb H."/>
            <person name="Wollenberg T."/>
            <person name="Muensterkoetter M."/>
            <person name="Wong P."/>
            <person name="Walter M."/>
            <person name="Stukenbrock E."/>
            <person name="Gueldener U."/>
            <person name="Kahmann R."/>
        </authorList>
    </citation>
    <scope>NUCLEOTIDE SEQUENCE [LARGE SCALE GENOMIC DNA]</scope>
    <source>
        <strain evidence="3">SRZ2</strain>
    </source>
</reference>
<dbReference type="Proteomes" id="UP000008867">
    <property type="component" value="Chromosome 1"/>
</dbReference>
<evidence type="ECO:0000313" key="3">
    <source>
        <dbReference type="Proteomes" id="UP000008867"/>
    </source>
</evidence>
<gene>
    <name evidence="2" type="ORF">sr11696</name>
</gene>
<dbReference type="HOGENOM" id="CLU_886153_0_0_1"/>
<name>E6ZK93_SPORE</name>
<feature type="compositionally biased region" description="Acidic residues" evidence="1">
    <location>
        <begin position="305"/>
        <end position="314"/>
    </location>
</feature>
<feature type="region of interest" description="Disordered" evidence="1">
    <location>
        <begin position="169"/>
        <end position="257"/>
    </location>
</feature>
<organism evidence="2 3">
    <name type="scientific">Sporisorium reilianum (strain SRZ2)</name>
    <name type="common">Maize head smut fungus</name>
    <dbReference type="NCBI Taxonomy" id="999809"/>
    <lineage>
        <taxon>Eukaryota</taxon>
        <taxon>Fungi</taxon>
        <taxon>Dikarya</taxon>
        <taxon>Basidiomycota</taxon>
        <taxon>Ustilaginomycotina</taxon>
        <taxon>Ustilaginomycetes</taxon>
        <taxon>Ustilaginales</taxon>
        <taxon>Ustilaginaceae</taxon>
        <taxon>Sporisorium</taxon>
    </lineage>
</organism>
<protein>
    <submittedName>
        <fullName evidence="2">Uncharacterized protein</fullName>
    </submittedName>
</protein>
<dbReference type="VEuPathDB" id="FungiDB:sr11696"/>
<feature type="compositionally biased region" description="Polar residues" evidence="1">
    <location>
        <begin position="294"/>
        <end position="304"/>
    </location>
</feature>
<evidence type="ECO:0000313" key="2">
    <source>
        <dbReference type="EMBL" id="CBQ67746.1"/>
    </source>
</evidence>
<proteinExistence type="predicted"/>
<feature type="compositionally biased region" description="Acidic residues" evidence="1">
    <location>
        <begin position="179"/>
        <end position="189"/>
    </location>
</feature>
<keyword evidence="3" id="KW-1185">Reference proteome</keyword>
<sequence length="314" mass="34037">MHRQPRFRVRMSEAVKLRDIQECIQSQHVVRADASLGHAASYRSVNPACTPQPFDRYKARTTAAASALLRWRTSTIIRYYRSGLIDHCLCGASPATREHFLLRCALTARETAAVTALLPPAEHSVHRILRGDDGPLGLAVDRLLLKARERLVPPSLEATYLAMQAERAAANERAALDEPSPDASEEDMPDAPSPASSPSPVGTPPAQLVPTPQAEQSSPTASPPRHDASSAGTTRPTGTEAAYYAMRDADSNGDDALLSVPRLRDDARAGTIAYRAQVPAFASGQMGRLPQIPAANQSQWQWQDPESDGDDPFF</sequence>
<evidence type="ECO:0000256" key="1">
    <source>
        <dbReference type="SAM" id="MobiDB-lite"/>
    </source>
</evidence>
<dbReference type="EMBL" id="FQ311430">
    <property type="protein sequence ID" value="CBQ67746.1"/>
    <property type="molecule type" value="Genomic_DNA"/>
</dbReference>
<dbReference type="AlphaFoldDB" id="E6ZK93"/>